<dbReference type="PANTHER" id="PTHR37957">
    <property type="entry name" value="BLR7070 PROTEIN"/>
    <property type="match status" value="1"/>
</dbReference>
<name>A0ABW0ILR3_9HYPH</name>
<evidence type="ECO:0000256" key="1">
    <source>
        <dbReference type="SAM" id="SignalP"/>
    </source>
</evidence>
<sequence length="452" mass="48768">MRLSLTAALLLSSTMLAGAQDAQKEFPAKLLGHALLPANTMVAAPADAPADLKVSGKFTTPGKRVETVGTVMGTSGGRPTGLSTPFAGQPVQGFSGIRSLGNGEFLVLTDNGFGSKANSPDAMLFFHRIKADFAGGKIERTATTFLHDPDKKVPFRIANEGTEKRYLTGSDFDPESIQPIGGKFWIGEEFGPYLIRVDASGKVEAVFETMVDGKPARSPDHFAVTTPGAPNLPVEFNVRRSKGYEGMAQSPDGRFLYPLLEGPLWNAETKGNEEVDGKEVLRILEFDVAAEKWTGRSWFFPLEQKGLAIGDFNMIDATTALIIERDNSEGTADKACATGQRGPDCFHDLAKFKRIVKIEMTDANVGKAVRKVGFIDLMKIADPDKKAVQGAIDGVLPFPFFTIENVDVVDRANGIIVVGNDNNLPFSSSRDPKKADDNELVLLSVKDLLDAK</sequence>
<organism evidence="3 4">
    <name type="scientific">Bosea eneae</name>
    <dbReference type="NCBI Taxonomy" id="151454"/>
    <lineage>
        <taxon>Bacteria</taxon>
        <taxon>Pseudomonadati</taxon>
        <taxon>Pseudomonadota</taxon>
        <taxon>Alphaproteobacteria</taxon>
        <taxon>Hyphomicrobiales</taxon>
        <taxon>Boseaceae</taxon>
        <taxon>Bosea</taxon>
    </lineage>
</organism>
<dbReference type="Proteomes" id="UP001596053">
    <property type="component" value="Unassembled WGS sequence"/>
</dbReference>
<keyword evidence="1" id="KW-0732">Signal</keyword>
<dbReference type="InterPro" id="IPR027372">
    <property type="entry name" value="Phytase-like_dom"/>
</dbReference>
<dbReference type="Pfam" id="PF13449">
    <property type="entry name" value="Phytase-like"/>
    <property type="match status" value="1"/>
</dbReference>
<evidence type="ECO:0000313" key="4">
    <source>
        <dbReference type="Proteomes" id="UP001596053"/>
    </source>
</evidence>
<dbReference type="PANTHER" id="PTHR37957:SF1">
    <property type="entry name" value="PHYTASE-LIKE DOMAIN-CONTAINING PROTEIN"/>
    <property type="match status" value="1"/>
</dbReference>
<keyword evidence="4" id="KW-1185">Reference proteome</keyword>
<gene>
    <name evidence="3" type="ORF">ACFPOB_01130</name>
</gene>
<evidence type="ECO:0000259" key="2">
    <source>
        <dbReference type="Pfam" id="PF13449"/>
    </source>
</evidence>
<feature type="chain" id="PRO_5046439005" evidence="1">
    <location>
        <begin position="20"/>
        <end position="452"/>
    </location>
</feature>
<dbReference type="RefSeq" id="WP_377795205.1">
    <property type="nucleotide sequence ID" value="NZ_JBHSLW010000003.1"/>
</dbReference>
<accession>A0ABW0ILR3</accession>
<dbReference type="EMBL" id="JBHSLW010000003">
    <property type="protein sequence ID" value="MFC5418160.1"/>
    <property type="molecule type" value="Genomic_DNA"/>
</dbReference>
<protein>
    <submittedName>
        <fullName evidence="3">Esterase-like activity of phytase family protein</fullName>
    </submittedName>
</protein>
<comment type="caution">
    <text evidence="3">The sequence shown here is derived from an EMBL/GenBank/DDBJ whole genome shotgun (WGS) entry which is preliminary data.</text>
</comment>
<feature type="domain" description="Phytase-like" evidence="2">
    <location>
        <begin position="89"/>
        <end position="423"/>
    </location>
</feature>
<feature type="signal peptide" evidence="1">
    <location>
        <begin position="1"/>
        <end position="19"/>
    </location>
</feature>
<reference evidence="4" key="1">
    <citation type="journal article" date="2019" name="Int. J. Syst. Evol. Microbiol.">
        <title>The Global Catalogue of Microorganisms (GCM) 10K type strain sequencing project: providing services to taxonomists for standard genome sequencing and annotation.</title>
        <authorList>
            <consortium name="The Broad Institute Genomics Platform"/>
            <consortium name="The Broad Institute Genome Sequencing Center for Infectious Disease"/>
            <person name="Wu L."/>
            <person name="Ma J."/>
        </authorList>
    </citation>
    <scope>NUCLEOTIDE SEQUENCE [LARGE SCALE GENOMIC DNA]</scope>
    <source>
        <strain evidence="4">NCAIM B.01391</strain>
    </source>
</reference>
<proteinExistence type="predicted"/>
<evidence type="ECO:0000313" key="3">
    <source>
        <dbReference type="EMBL" id="MFC5418160.1"/>
    </source>
</evidence>